<dbReference type="Proteomes" id="UP000033202">
    <property type="component" value="Unassembled WGS sequence"/>
</dbReference>
<sequence length="250" mass="27669">MQPDFATRLASGERIEEPVAIVVAHPDDESLWLGTVLNRLSNATLIHLTDGAPRDMRDAARLGFDTRAAYASARARELDAALAALGAAPRRLAYRFVDQNLVFRVAELIERLRGDLAGMRAVITHPYEGGHPDHDAAALAVRAAFPGEVIEFACYHLADGERVFGRFWPDPHALEHSRLLGAEEQARVDEAIRAHATQQEVIGGWRPTEERWRRAPRYDFTAVPPPGAALYDGFGWALTSAEWRKRAASC</sequence>
<name>A0A0E9MNT9_9SPHN</name>
<protein>
    <recommendedName>
        <fullName evidence="3">Hydrolase</fullName>
    </recommendedName>
</protein>
<accession>A0A0E9MNT9</accession>
<dbReference type="SUPFAM" id="SSF102588">
    <property type="entry name" value="LmbE-like"/>
    <property type="match status" value="1"/>
</dbReference>
<comment type="caution">
    <text evidence="1">The sequence shown here is derived from an EMBL/GenBank/DDBJ whole genome shotgun (WGS) entry which is preliminary data.</text>
</comment>
<dbReference type="GO" id="GO:0016811">
    <property type="term" value="F:hydrolase activity, acting on carbon-nitrogen (but not peptide) bonds, in linear amides"/>
    <property type="evidence" value="ECO:0007669"/>
    <property type="project" value="TreeGrafter"/>
</dbReference>
<keyword evidence="2" id="KW-1185">Reference proteome</keyword>
<dbReference type="AlphaFoldDB" id="A0A0E9MNT9"/>
<gene>
    <name evidence="1" type="ORF">SCH01S_28_00320</name>
</gene>
<dbReference type="PANTHER" id="PTHR12993:SF11">
    <property type="entry name" value="N-ACETYLGLUCOSAMINYL-PHOSPHATIDYLINOSITOL DE-N-ACETYLASE"/>
    <property type="match status" value="1"/>
</dbReference>
<dbReference type="EMBL" id="BBWU01000028">
    <property type="protein sequence ID" value="GAO39173.1"/>
    <property type="molecule type" value="Genomic_DNA"/>
</dbReference>
<dbReference type="PANTHER" id="PTHR12993">
    <property type="entry name" value="N-ACETYLGLUCOSAMINYL-PHOSPHATIDYLINOSITOL DE-N-ACETYLASE-RELATED"/>
    <property type="match status" value="1"/>
</dbReference>
<evidence type="ECO:0000313" key="2">
    <source>
        <dbReference type="Proteomes" id="UP000033202"/>
    </source>
</evidence>
<evidence type="ECO:0000313" key="1">
    <source>
        <dbReference type="EMBL" id="GAO39173.1"/>
    </source>
</evidence>
<dbReference type="STRING" id="1219043.SCH01S_28_00320"/>
<dbReference type="Pfam" id="PF02585">
    <property type="entry name" value="PIG-L"/>
    <property type="match status" value="1"/>
</dbReference>
<organism evidence="1 2">
    <name type="scientific">Sphingomonas changbaiensis NBRC 104936</name>
    <dbReference type="NCBI Taxonomy" id="1219043"/>
    <lineage>
        <taxon>Bacteria</taxon>
        <taxon>Pseudomonadati</taxon>
        <taxon>Pseudomonadota</taxon>
        <taxon>Alphaproteobacteria</taxon>
        <taxon>Sphingomonadales</taxon>
        <taxon>Sphingomonadaceae</taxon>
        <taxon>Sphingomonas</taxon>
    </lineage>
</organism>
<proteinExistence type="predicted"/>
<dbReference type="Gene3D" id="3.40.50.10320">
    <property type="entry name" value="LmbE-like"/>
    <property type="match status" value="1"/>
</dbReference>
<evidence type="ECO:0008006" key="3">
    <source>
        <dbReference type="Google" id="ProtNLM"/>
    </source>
</evidence>
<dbReference type="InterPro" id="IPR003737">
    <property type="entry name" value="GlcNAc_PI_deacetylase-related"/>
</dbReference>
<dbReference type="InterPro" id="IPR024078">
    <property type="entry name" value="LmbE-like_dom_sf"/>
</dbReference>
<dbReference type="RefSeq" id="WP_052733819.1">
    <property type="nucleotide sequence ID" value="NZ_BBWU01000028.1"/>
</dbReference>
<reference evidence="1 2" key="1">
    <citation type="submission" date="2015-04" db="EMBL/GenBank/DDBJ databases">
        <title>Whole genome shotgun sequence of Sphingomonas changbaiensis NBRC 104936.</title>
        <authorList>
            <person name="Katano-Makiyama Y."/>
            <person name="Hosoyama A."/>
            <person name="Hashimoto M."/>
            <person name="Noguchi M."/>
            <person name="Tsuchikane K."/>
            <person name="Ohji S."/>
            <person name="Yamazoe A."/>
            <person name="Ichikawa N."/>
            <person name="Kimura A."/>
            <person name="Fujita N."/>
        </authorList>
    </citation>
    <scope>NUCLEOTIDE SEQUENCE [LARGE SCALE GENOMIC DNA]</scope>
    <source>
        <strain evidence="1 2">NBRC 104936</strain>
    </source>
</reference>